<evidence type="ECO:0000256" key="1">
    <source>
        <dbReference type="SAM" id="MobiDB-lite"/>
    </source>
</evidence>
<reference evidence="2 3" key="1">
    <citation type="journal article" date="2017" name="Plant Biotechnol. J.">
        <title>A comprehensive draft genome sequence for lupin (Lupinus angustifolius), an emerging health food: insights into plant-microbe interactions and legume evolution.</title>
        <authorList>
            <person name="Hane J.K."/>
            <person name="Ming Y."/>
            <person name="Kamphuis L.G."/>
            <person name="Nelson M.N."/>
            <person name="Garg G."/>
            <person name="Atkins C.A."/>
            <person name="Bayer P.E."/>
            <person name="Bravo A."/>
            <person name="Bringans S."/>
            <person name="Cannon S."/>
            <person name="Edwards D."/>
            <person name="Foley R."/>
            <person name="Gao L.L."/>
            <person name="Harrison M.J."/>
            <person name="Huang W."/>
            <person name="Hurgobin B."/>
            <person name="Li S."/>
            <person name="Liu C.W."/>
            <person name="McGrath A."/>
            <person name="Morahan G."/>
            <person name="Murray J."/>
            <person name="Weller J."/>
            <person name="Jian J."/>
            <person name="Singh K.B."/>
        </authorList>
    </citation>
    <scope>NUCLEOTIDE SEQUENCE [LARGE SCALE GENOMIC DNA]</scope>
    <source>
        <strain evidence="3">cv. Tanjil</strain>
        <tissue evidence="2">Whole plant</tissue>
    </source>
</reference>
<sequence length="67" mass="7616">MPEELAHHQAAQQEIPMPEELAPPQNTLQEIPVAEEKTPPRPALQQGNDFVRDIDDFPPFDKAKEIM</sequence>
<feature type="region of interest" description="Disordered" evidence="1">
    <location>
        <begin position="1"/>
        <end position="67"/>
    </location>
</feature>
<dbReference type="EMBL" id="CM007367">
    <property type="protein sequence ID" value="OIW08240.1"/>
    <property type="molecule type" value="Genomic_DNA"/>
</dbReference>
<name>A0A1J7H5T9_LUPAN</name>
<accession>A0A1J7H5T9</accession>
<organism evidence="2 3">
    <name type="scientific">Lupinus angustifolius</name>
    <name type="common">Narrow-leaved blue lupine</name>
    <dbReference type="NCBI Taxonomy" id="3871"/>
    <lineage>
        <taxon>Eukaryota</taxon>
        <taxon>Viridiplantae</taxon>
        <taxon>Streptophyta</taxon>
        <taxon>Embryophyta</taxon>
        <taxon>Tracheophyta</taxon>
        <taxon>Spermatophyta</taxon>
        <taxon>Magnoliopsida</taxon>
        <taxon>eudicotyledons</taxon>
        <taxon>Gunneridae</taxon>
        <taxon>Pentapetalae</taxon>
        <taxon>rosids</taxon>
        <taxon>fabids</taxon>
        <taxon>Fabales</taxon>
        <taxon>Fabaceae</taxon>
        <taxon>Papilionoideae</taxon>
        <taxon>50 kb inversion clade</taxon>
        <taxon>genistoids sensu lato</taxon>
        <taxon>core genistoids</taxon>
        <taxon>Genisteae</taxon>
        <taxon>Lupinus</taxon>
    </lineage>
</organism>
<evidence type="ECO:0000313" key="2">
    <source>
        <dbReference type="EMBL" id="OIW08240.1"/>
    </source>
</evidence>
<protein>
    <submittedName>
        <fullName evidence="2">Uncharacterized protein</fullName>
    </submittedName>
</protein>
<proteinExistence type="predicted"/>
<evidence type="ECO:0000313" key="3">
    <source>
        <dbReference type="Proteomes" id="UP000188354"/>
    </source>
</evidence>
<feature type="compositionally biased region" description="Basic and acidic residues" evidence="1">
    <location>
        <begin position="50"/>
        <end position="67"/>
    </location>
</feature>
<dbReference type="Gramene" id="OIW08240">
    <property type="protein sequence ID" value="OIW08240"/>
    <property type="gene ID" value="TanjilG_15201"/>
</dbReference>
<dbReference type="AlphaFoldDB" id="A0A1J7H5T9"/>
<keyword evidence="3" id="KW-1185">Reference proteome</keyword>
<gene>
    <name evidence="2" type="ORF">TanjilG_15201</name>
</gene>
<dbReference type="Proteomes" id="UP000188354">
    <property type="component" value="Chromosome LG07"/>
</dbReference>